<evidence type="ECO:0000313" key="1">
    <source>
        <dbReference type="EMBL" id="CAF4255927.1"/>
    </source>
</evidence>
<comment type="caution">
    <text evidence="1">The sequence shown here is derived from an EMBL/GenBank/DDBJ whole genome shotgun (WGS) entry which is preliminary data.</text>
</comment>
<protein>
    <submittedName>
        <fullName evidence="1">Uncharacterized protein</fullName>
    </submittedName>
</protein>
<sequence length="17" mass="1837">MLLVVLVLQINVIPESG</sequence>
<proteinExistence type="predicted"/>
<dbReference type="EMBL" id="CAJOBC010075051">
    <property type="protein sequence ID" value="CAF4255927.1"/>
    <property type="molecule type" value="Genomic_DNA"/>
</dbReference>
<reference evidence="1" key="1">
    <citation type="submission" date="2021-02" db="EMBL/GenBank/DDBJ databases">
        <authorList>
            <person name="Nowell W R."/>
        </authorList>
    </citation>
    <scope>NUCLEOTIDE SEQUENCE</scope>
</reference>
<dbReference type="AlphaFoldDB" id="A0A8S2TEF1"/>
<dbReference type="Proteomes" id="UP000681722">
    <property type="component" value="Unassembled WGS sequence"/>
</dbReference>
<name>A0A8S2TEF1_9BILA</name>
<accession>A0A8S2TEF1</accession>
<gene>
    <name evidence="1" type="ORF">SRO942_LOCUS32470</name>
</gene>
<evidence type="ECO:0000313" key="2">
    <source>
        <dbReference type="Proteomes" id="UP000681722"/>
    </source>
</evidence>
<feature type="non-terminal residue" evidence="1">
    <location>
        <position position="17"/>
    </location>
</feature>
<organism evidence="1 2">
    <name type="scientific">Didymodactylos carnosus</name>
    <dbReference type="NCBI Taxonomy" id="1234261"/>
    <lineage>
        <taxon>Eukaryota</taxon>
        <taxon>Metazoa</taxon>
        <taxon>Spiralia</taxon>
        <taxon>Gnathifera</taxon>
        <taxon>Rotifera</taxon>
        <taxon>Eurotatoria</taxon>
        <taxon>Bdelloidea</taxon>
        <taxon>Philodinida</taxon>
        <taxon>Philodinidae</taxon>
        <taxon>Didymodactylos</taxon>
    </lineage>
</organism>